<dbReference type="PROSITE" id="PS50206">
    <property type="entry name" value="RHODANESE_3"/>
    <property type="match status" value="1"/>
</dbReference>
<gene>
    <name evidence="2" type="ORF">IAA20_04580</name>
</gene>
<protein>
    <recommendedName>
        <fullName evidence="1">Rhodanese domain-containing protein</fullName>
    </recommendedName>
</protein>
<dbReference type="Gene3D" id="3.40.250.10">
    <property type="entry name" value="Rhodanese-like domain"/>
    <property type="match status" value="2"/>
</dbReference>
<feature type="domain" description="Rhodanese" evidence="1">
    <location>
        <begin position="8"/>
        <end position="192"/>
    </location>
</feature>
<dbReference type="CDD" id="cd00158">
    <property type="entry name" value="RHOD"/>
    <property type="match status" value="2"/>
</dbReference>
<dbReference type="SUPFAM" id="SSF52821">
    <property type="entry name" value="Rhodanese/Cell cycle control phosphatase"/>
    <property type="match status" value="2"/>
</dbReference>
<evidence type="ECO:0000313" key="2">
    <source>
        <dbReference type="EMBL" id="HIZ53196.1"/>
    </source>
</evidence>
<reference evidence="2" key="2">
    <citation type="submission" date="2021-04" db="EMBL/GenBank/DDBJ databases">
        <authorList>
            <person name="Gilroy R."/>
        </authorList>
    </citation>
    <scope>NUCLEOTIDE SEQUENCE</scope>
    <source>
        <strain evidence="2">CHK172-16539</strain>
    </source>
</reference>
<dbReference type="PANTHER" id="PTHR43031:SF1">
    <property type="entry name" value="PYRIDINE NUCLEOTIDE-DISULPHIDE OXIDOREDUCTASE"/>
    <property type="match status" value="1"/>
</dbReference>
<dbReference type="SMART" id="SM00450">
    <property type="entry name" value="RHOD"/>
    <property type="match status" value="1"/>
</dbReference>
<dbReference type="InterPro" id="IPR001763">
    <property type="entry name" value="Rhodanese-like_dom"/>
</dbReference>
<accession>A0A9D2F6W0</accession>
<evidence type="ECO:0000313" key="3">
    <source>
        <dbReference type="Proteomes" id="UP000824063"/>
    </source>
</evidence>
<dbReference type="Proteomes" id="UP000824063">
    <property type="component" value="Unassembled WGS sequence"/>
</dbReference>
<sequence>MKKLTIQDVQTQQIIDTRLQHDYQSGSVKDAINIPYAKFKKVAPPLLDSQRPLIFILENEDKEVIQLLEQQTNNPSSHQVDGYLLVTEIPAELLVKTETISAHDFLANETDYILLDVRDQASVTKPAPTKNLVAISLNDLANEYNQLDTKKEIFTLCGSGNSATTAASFLKNTGLKATVIEGGVTAIQKEQEK</sequence>
<dbReference type="AlphaFoldDB" id="A0A9D2F6W0"/>
<dbReference type="PANTHER" id="PTHR43031">
    <property type="entry name" value="FAD-DEPENDENT OXIDOREDUCTASE"/>
    <property type="match status" value="1"/>
</dbReference>
<comment type="caution">
    <text evidence="2">The sequence shown here is derived from an EMBL/GenBank/DDBJ whole genome shotgun (WGS) entry which is preliminary data.</text>
</comment>
<dbReference type="Pfam" id="PF00581">
    <property type="entry name" value="Rhodanese"/>
    <property type="match status" value="1"/>
</dbReference>
<evidence type="ECO:0000259" key="1">
    <source>
        <dbReference type="PROSITE" id="PS50206"/>
    </source>
</evidence>
<reference evidence="2" key="1">
    <citation type="journal article" date="2021" name="PeerJ">
        <title>Extensive microbial diversity within the chicken gut microbiome revealed by metagenomics and culture.</title>
        <authorList>
            <person name="Gilroy R."/>
            <person name="Ravi A."/>
            <person name="Getino M."/>
            <person name="Pursley I."/>
            <person name="Horton D.L."/>
            <person name="Alikhan N.F."/>
            <person name="Baker D."/>
            <person name="Gharbi K."/>
            <person name="Hall N."/>
            <person name="Watson M."/>
            <person name="Adriaenssens E.M."/>
            <person name="Foster-Nyarko E."/>
            <person name="Jarju S."/>
            <person name="Secka A."/>
            <person name="Antonio M."/>
            <person name="Oren A."/>
            <person name="Chaudhuri R.R."/>
            <person name="La Ragione R."/>
            <person name="Hildebrand F."/>
            <person name="Pallen M.J."/>
        </authorList>
    </citation>
    <scope>NUCLEOTIDE SEQUENCE</scope>
    <source>
        <strain evidence="2">CHK172-16539</strain>
    </source>
</reference>
<name>A0A9D2F6W0_9ENTE</name>
<dbReference type="EMBL" id="DXBN01000104">
    <property type="protein sequence ID" value="HIZ53196.1"/>
    <property type="molecule type" value="Genomic_DNA"/>
</dbReference>
<dbReference type="InterPro" id="IPR036873">
    <property type="entry name" value="Rhodanese-like_dom_sf"/>
</dbReference>
<dbReference type="InterPro" id="IPR050229">
    <property type="entry name" value="GlpE_sulfurtransferase"/>
</dbReference>
<proteinExistence type="predicted"/>
<organism evidence="2 3">
    <name type="scientific">Candidatus Enterococcus avicola</name>
    <dbReference type="NCBI Taxonomy" id="2838561"/>
    <lineage>
        <taxon>Bacteria</taxon>
        <taxon>Bacillati</taxon>
        <taxon>Bacillota</taxon>
        <taxon>Bacilli</taxon>
        <taxon>Lactobacillales</taxon>
        <taxon>Enterococcaceae</taxon>
        <taxon>Enterococcus</taxon>
    </lineage>
</organism>